<evidence type="ECO:0000313" key="6">
    <source>
        <dbReference type="EMBL" id="KAJ8752441.1"/>
    </source>
</evidence>
<evidence type="ECO:0000256" key="3">
    <source>
        <dbReference type="ARBA" id="ARBA00023108"/>
    </source>
</evidence>
<comment type="caution">
    <text evidence="6">The sequence shown here is derived from an EMBL/GenBank/DDBJ whole genome shotgun (WGS) entry which is preliminary data.</text>
</comment>
<gene>
    <name evidence="6" type="ORF">K2173_004077</name>
</gene>
<feature type="domain" description="Protein EARLY FLOWERING 4" evidence="5">
    <location>
        <begin position="17"/>
        <end position="97"/>
    </location>
</feature>
<sequence length="98" mass="11359">MEDIANRKRRYKHPNDEVDGEAWATFNNSFDEVQSVLDRNRALIQQVNENHESKVPENMVKNVSLIQEINGNINKVVSLYSDLSTNFVSACHQQRNKK</sequence>
<evidence type="ECO:0000256" key="4">
    <source>
        <dbReference type="ARBA" id="ARBA00023242"/>
    </source>
</evidence>
<dbReference type="PANTHER" id="PTHR33469">
    <property type="entry name" value="PROTEIN ELF4-LIKE 4"/>
    <property type="match status" value="1"/>
</dbReference>
<evidence type="ECO:0000313" key="7">
    <source>
        <dbReference type="Proteomes" id="UP001159364"/>
    </source>
</evidence>
<keyword evidence="7" id="KW-1185">Reference proteome</keyword>
<dbReference type="PANTHER" id="PTHR33469:SF5">
    <property type="entry name" value="PROTEIN EARLY FLOWERING 4"/>
    <property type="match status" value="1"/>
</dbReference>
<evidence type="ECO:0000256" key="1">
    <source>
        <dbReference type="ARBA" id="ARBA00004123"/>
    </source>
</evidence>
<keyword evidence="4" id="KW-0539">Nucleus</keyword>
<dbReference type="Pfam" id="PF07011">
    <property type="entry name" value="Elf4"/>
    <property type="match status" value="1"/>
</dbReference>
<dbReference type="InterPro" id="IPR009741">
    <property type="entry name" value="EARLY_FLOWERING_4_dom"/>
</dbReference>
<keyword evidence="3" id="KW-0090">Biological rhythms</keyword>
<comment type="subcellular location">
    <subcellularLocation>
        <location evidence="1">Nucleus</location>
    </subcellularLocation>
</comment>
<dbReference type="InterPro" id="IPR040462">
    <property type="entry name" value="EARLY_FLOWERING_4"/>
</dbReference>
<proteinExistence type="inferred from homology"/>
<accession>A0AAV8SJJ3</accession>
<comment type="similarity">
    <text evidence="2">Belongs to the EARLY FLOWERING 4 family.</text>
</comment>
<dbReference type="AlphaFoldDB" id="A0AAV8SJJ3"/>
<evidence type="ECO:0000256" key="2">
    <source>
        <dbReference type="ARBA" id="ARBA00009514"/>
    </source>
</evidence>
<organism evidence="6 7">
    <name type="scientific">Erythroxylum novogranatense</name>
    <dbReference type="NCBI Taxonomy" id="1862640"/>
    <lineage>
        <taxon>Eukaryota</taxon>
        <taxon>Viridiplantae</taxon>
        <taxon>Streptophyta</taxon>
        <taxon>Embryophyta</taxon>
        <taxon>Tracheophyta</taxon>
        <taxon>Spermatophyta</taxon>
        <taxon>Magnoliopsida</taxon>
        <taxon>eudicotyledons</taxon>
        <taxon>Gunneridae</taxon>
        <taxon>Pentapetalae</taxon>
        <taxon>rosids</taxon>
        <taxon>fabids</taxon>
        <taxon>Malpighiales</taxon>
        <taxon>Erythroxylaceae</taxon>
        <taxon>Erythroxylum</taxon>
    </lineage>
</organism>
<evidence type="ECO:0000259" key="5">
    <source>
        <dbReference type="Pfam" id="PF07011"/>
    </source>
</evidence>
<dbReference type="EMBL" id="JAIWQS010000010">
    <property type="protein sequence ID" value="KAJ8752441.1"/>
    <property type="molecule type" value="Genomic_DNA"/>
</dbReference>
<dbReference type="GO" id="GO:0048511">
    <property type="term" value="P:rhythmic process"/>
    <property type="evidence" value="ECO:0007669"/>
    <property type="project" value="UniProtKB-KW"/>
</dbReference>
<reference evidence="6 7" key="1">
    <citation type="submission" date="2021-09" db="EMBL/GenBank/DDBJ databases">
        <title>Genomic insights and catalytic innovation underlie evolution of tropane alkaloids biosynthesis.</title>
        <authorList>
            <person name="Wang Y.-J."/>
            <person name="Tian T."/>
            <person name="Huang J.-P."/>
            <person name="Huang S.-X."/>
        </authorList>
    </citation>
    <scope>NUCLEOTIDE SEQUENCE [LARGE SCALE GENOMIC DNA]</scope>
    <source>
        <strain evidence="6">KIB-2018</strain>
        <tissue evidence="6">Leaf</tissue>
    </source>
</reference>
<dbReference type="Proteomes" id="UP001159364">
    <property type="component" value="Linkage Group LG10"/>
</dbReference>
<dbReference type="GO" id="GO:0042753">
    <property type="term" value="P:positive regulation of circadian rhythm"/>
    <property type="evidence" value="ECO:0007669"/>
    <property type="project" value="InterPro"/>
</dbReference>
<dbReference type="GO" id="GO:0005634">
    <property type="term" value="C:nucleus"/>
    <property type="evidence" value="ECO:0007669"/>
    <property type="project" value="UniProtKB-SubCell"/>
</dbReference>
<dbReference type="GO" id="GO:0009649">
    <property type="term" value="P:entrainment of circadian clock"/>
    <property type="evidence" value="ECO:0007669"/>
    <property type="project" value="TreeGrafter"/>
</dbReference>
<protein>
    <recommendedName>
        <fullName evidence="5">Protein EARLY FLOWERING 4 domain-containing protein</fullName>
    </recommendedName>
</protein>
<name>A0AAV8SJJ3_9ROSI</name>